<dbReference type="AlphaFoldDB" id="A0A5C6YNH4"/>
<dbReference type="PROSITE" id="PS00092">
    <property type="entry name" value="N6_MTASE"/>
    <property type="match status" value="1"/>
</dbReference>
<accession>A0A5C6YNH4</accession>
<dbReference type="InterPro" id="IPR002052">
    <property type="entry name" value="DNA_methylase_N6_adenine_CS"/>
</dbReference>
<proteinExistence type="predicted"/>
<dbReference type="InterPro" id="IPR029063">
    <property type="entry name" value="SAM-dependent_MTases_sf"/>
</dbReference>
<evidence type="ECO:0000313" key="7">
    <source>
        <dbReference type="Proteomes" id="UP000321945"/>
    </source>
</evidence>
<sequence>MHPKNPFNKDYNFDTLVAKHPPLKEFVFVNEYDNKTIKFANNEAVKALNTALLKTHYNINHWHIPDNNLCPPIPGRLDYLLHIADLIPKPDIHLLDIGTGANLIYPILANRHFNWKCTASEVNIDSLNNAQKIINKNNSLKDIELRHQQFKSHILEHIIQPTDFFDVVVCNPPFFKTRTDAEQNNKRKFENLQLSEANPQNFGGLSNELWYKGGEGAFVQKMAEESLQFKDQVHWFTAIVSQKENLKNIKRAINKTKPTQVKIVEMEQGNKQSRFIAWTFRD</sequence>
<evidence type="ECO:0000256" key="4">
    <source>
        <dbReference type="ARBA" id="ARBA00022679"/>
    </source>
</evidence>
<protein>
    <submittedName>
        <fullName evidence="6">23S rRNA (Adenine(1618)-N(6))-methyltransferase RlmF</fullName>
        <ecNumber evidence="6">2.1.1.181</ecNumber>
    </submittedName>
</protein>
<dbReference type="EMBL" id="VORU01000009">
    <property type="protein sequence ID" value="TXD68732.1"/>
    <property type="molecule type" value="Genomic_DNA"/>
</dbReference>
<gene>
    <name evidence="6" type="primary">rlmF</name>
    <name evidence="6" type="ORF">ESV24_11255</name>
</gene>
<dbReference type="Pfam" id="PF05971">
    <property type="entry name" value="Methyltransf_10"/>
    <property type="match status" value="1"/>
</dbReference>
<dbReference type="NCBIfam" id="NF008725">
    <property type="entry name" value="PRK11727.1"/>
    <property type="match status" value="1"/>
</dbReference>
<keyword evidence="3 6" id="KW-0489">Methyltransferase</keyword>
<evidence type="ECO:0000256" key="1">
    <source>
        <dbReference type="ARBA" id="ARBA00022490"/>
    </source>
</evidence>
<name>A0A5C6YNH4_9FLAO</name>
<keyword evidence="7" id="KW-1185">Reference proteome</keyword>
<dbReference type="PANTHER" id="PTHR13393">
    <property type="entry name" value="SAM-DEPENDENT METHYLTRANSFERASE"/>
    <property type="match status" value="1"/>
</dbReference>
<reference evidence="6 7" key="1">
    <citation type="submission" date="2019-08" db="EMBL/GenBank/DDBJ databases">
        <title>Genome of Aequorivita lipolytica Y10-2 (type strain).</title>
        <authorList>
            <person name="Bowman J.P."/>
        </authorList>
    </citation>
    <scope>NUCLEOTIDE SEQUENCE [LARGE SCALE GENOMIC DNA]</scope>
    <source>
        <strain evidence="6 7">Y10-2</strain>
    </source>
</reference>
<evidence type="ECO:0000256" key="2">
    <source>
        <dbReference type="ARBA" id="ARBA00022552"/>
    </source>
</evidence>
<dbReference type="RefSeq" id="WP_111816452.1">
    <property type="nucleotide sequence ID" value="NZ_CBCRZQ010000007.1"/>
</dbReference>
<dbReference type="OrthoDB" id="1115728at2"/>
<dbReference type="GO" id="GO:0052907">
    <property type="term" value="F:23S rRNA (adenine(1618)-N(6))-methyltransferase activity"/>
    <property type="evidence" value="ECO:0007669"/>
    <property type="project" value="UniProtKB-EC"/>
</dbReference>
<dbReference type="EC" id="2.1.1.181" evidence="6"/>
<evidence type="ECO:0000313" key="6">
    <source>
        <dbReference type="EMBL" id="TXD68732.1"/>
    </source>
</evidence>
<dbReference type="PIRSF" id="PIRSF029038">
    <property type="entry name" value="Mtase_YbiN_prd"/>
    <property type="match status" value="1"/>
</dbReference>
<keyword evidence="4 6" id="KW-0808">Transferase</keyword>
<keyword evidence="1" id="KW-0963">Cytoplasm</keyword>
<organism evidence="6 7">
    <name type="scientific">Aequorivita lipolytica</name>
    <dbReference type="NCBI Taxonomy" id="153267"/>
    <lineage>
        <taxon>Bacteria</taxon>
        <taxon>Pseudomonadati</taxon>
        <taxon>Bacteroidota</taxon>
        <taxon>Flavobacteriia</taxon>
        <taxon>Flavobacteriales</taxon>
        <taxon>Flavobacteriaceae</taxon>
        <taxon>Aequorivita</taxon>
    </lineage>
</organism>
<dbReference type="SUPFAM" id="SSF53335">
    <property type="entry name" value="S-adenosyl-L-methionine-dependent methyltransferases"/>
    <property type="match status" value="1"/>
</dbReference>
<evidence type="ECO:0000256" key="3">
    <source>
        <dbReference type="ARBA" id="ARBA00022603"/>
    </source>
</evidence>
<dbReference type="GO" id="GO:0005737">
    <property type="term" value="C:cytoplasm"/>
    <property type="evidence" value="ECO:0007669"/>
    <property type="project" value="InterPro"/>
</dbReference>
<dbReference type="PANTHER" id="PTHR13393:SF0">
    <property type="entry name" value="RNA N6-ADENOSINE-METHYLTRANSFERASE METTL16"/>
    <property type="match status" value="1"/>
</dbReference>
<dbReference type="InterPro" id="IPR010286">
    <property type="entry name" value="METTL16/RlmF"/>
</dbReference>
<keyword evidence="2" id="KW-0698">rRNA processing</keyword>
<evidence type="ECO:0000256" key="5">
    <source>
        <dbReference type="ARBA" id="ARBA00022691"/>
    </source>
</evidence>
<dbReference type="GO" id="GO:0003676">
    <property type="term" value="F:nucleic acid binding"/>
    <property type="evidence" value="ECO:0007669"/>
    <property type="project" value="InterPro"/>
</dbReference>
<keyword evidence="5" id="KW-0949">S-adenosyl-L-methionine</keyword>
<comment type="caution">
    <text evidence="6">The sequence shown here is derived from an EMBL/GenBank/DDBJ whole genome shotgun (WGS) entry which is preliminary data.</text>
</comment>
<dbReference type="GO" id="GO:0070475">
    <property type="term" value="P:rRNA base methylation"/>
    <property type="evidence" value="ECO:0007669"/>
    <property type="project" value="TreeGrafter"/>
</dbReference>
<dbReference type="InterPro" id="IPR016909">
    <property type="entry name" value="rRNA_lsu_MeTfrase_F"/>
</dbReference>
<dbReference type="Gene3D" id="3.40.50.150">
    <property type="entry name" value="Vaccinia Virus protein VP39"/>
    <property type="match status" value="1"/>
</dbReference>
<dbReference type="Proteomes" id="UP000321945">
    <property type="component" value="Unassembled WGS sequence"/>
</dbReference>